<dbReference type="SUPFAM" id="SSF81383">
    <property type="entry name" value="F-box domain"/>
    <property type="match status" value="1"/>
</dbReference>
<dbReference type="EnsemblPlants" id="ORUFI09G21320.1">
    <property type="protein sequence ID" value="ORUFI09G21320.1"/>
    <property type="gene ID" value="ORUFI09G21320"/>
</dbReference>
<dbReference type="OMA" id="VRCSINL"/>
<accession>A0A0E0QV49</accession>
<feature type="region of interest" description="Disordered" evidence="1">
    <location>
        <begin position="309"/>
        <end position="334"/>
    </location>
</feature>
<dbReference type="PANTHER" id="PTHR31672:SF2">
    <property type="entry name" value="F-BOX DOMAIN-CONTAINING PROTEIN"/>
    <property type="match status" value="1"/>
</dbReference>
<organism evidence="3 4">
    <name type="scientific">Oryza rufipogon</name>
    <name type="common">Brownbeard rice</name>
    <name type="synonym">Asian wild rice</name>
    <dbReference type="NCBI Taxonomy" id="4529"/>
    <lineage>
        <taxon>Eukaryota</taxon>
        <taxon>Viridiplantae</taxon>
        <taxon>Streptophyta</taxon>
        <taxon>Embryophyta</taxon>
        <taxon>Tracheophyta</taxon>
        <taxon>Spermatophyta</taxon>
        <taxon>Magnoliopsida</taxon>
        <taxon>Liliopsida</taxon>
        <taxon>Poales</taxon>
        <taxon>Poaceae</taxon>
        <taxon>BOP clade</taxon>
        <taxon>Oryzoideae</taxon>
        <taxon>Oryzeae</taxon>
        <taxon>Oryzinae</taxon>
        <taxon>Oryza</taxon>
    </lineage>
</organism>
<dbReference type="InterPro" id="IPR001810">
    <property type="entry name" value="F-box_dom"/>
</dbReference>
<dbReference type="eggNOG" id="ENOG502SX3T">
    <property type="taxonomic scope" value="Eukaryota"/>
</dbReference>
<dbReference type="InterPro" id="IPR036047">
    <property type="entry name" value="F-box-like_dom_sf"/>
</dbReference>
<proteinExistence type="predicted"/>
<dbReference type="AlphaFoldDB" id="A0A0E0QV49"/>
<dbReference type="InterPro" id="IPR050796">
    <property type="entry name" value="SCF_F-box_component"/>
</dbReference>
<reference evidence="3" key="2">
    <citation type="submission" date="2015-06" db="UniProtKB">
        <authorList>
            <consortium name="EnsemblPlants"/>
        </authorList>
    </citation>
    <scope>IDENTIFICATION</scope>
</reference>
<dbReference type="CDD" id="cd22157">
    <property type="entry name" value="F-box_AtFBW1-like"/>
    <property type="match status" value="1"/>
</dbReference>
<protein>
    <recommendedName>
        <fullName evidence="2">F-box domain-containing protein</fullName>
    </recommendedName>
</protein>
<evidence type="ECO:0000259" key="2">
    <source>
        <dbReference type="Pfam" id="PF00646"/>
    </source>
</evidence>
<dbReference type="Gene3D" id="1.20.1280.50">
    <property type="match status" value="1"/>
</dbReference>
<feature type="domain" description="F-box" evidence="2">
    <location>
        <begin position="29"/>
        <end position="61"/>
    </location>
</feature>
<evidence type="ECO:0000313" key="4">
    <source>
        <dbReference type="Proteomes" id="UP000008022"/>
    </source>
</evidence>
<dbReference type="HOGENOM" id="CLU_011979_1_1_1"/>
<dbReference type="STRING" id="4529.A0A0E0QV49"/>
<evidence type="ECO:0000313" key="3">
    <source>
        <dbReference type="EnsemblPlants" id="ORUFI09G21320.1"/>
    </source>
</evidence>
<dbReference type="PANTHER" id="PTHR31672">
    <property type="entry name" value="BNACNNG10540D PROTEIN"/>
    <property type="match status" value="1"/>
</dbReference>
<feature type="compositionally biased region" description="Low complexity" evidence="1">
    <location>
        <begin position="322"/>
        <end position="334"/>
    </location>
</feature>
<evidence type="ECO:0000256" key="1">
    <source>
        <dbReference type="SAM" id="MobiDB-lite"/>
    </source>
</evidence>
<feature type="region of interest" description="Disordered" evidence="1">
    <location>
        <begin position="1"/>
        <end position="24"/>
    </location>
</feature>
<keyword evidence="4" id="KW-1185">Reference proteome</keyword>
<name>A0A0E0QV49_ORYRU</name>
<reference evidence="4" key="1">
    <citation type="submission" date="2013-06" db="EMBL/GenBank/DDBJ databases">
        <authorList>
            <person name="Zhao Q."/>
        </authorList>
    </citation>
    <scope>NUCLEOTIDE SEQUENCE</scope>
    <source>
        <strain evidence="4">cv. W1943</strain>
    </source>
</reference>
<dbReference type="Pfam" id="PF00646">
    <property type="entry name" value="F-box"/>
    <property type="match status" value="1"/>
</dbReference>
<sequence>MESSPPLHKRLRRSSESNGERRPPRGELLVDEILSRLPIAAAVRFRAVCRQWNAALTSDHFILAHRARAAAARHRHPELLFFAPGAAFAGGRATSFYACSLRDGDCEAPPPPAAARELLTVAGITAAHAVLSPTPCRGLTLIFDTYRSEYYLFNLSTGDHVALPPCQPAAAANLDSTLTLPTMNPTSYPPAWPAPWIELSTTGLGYDTATGEHKVVRLFKRRDGGEYSCEVYTQGAGGWRRGVGRVPPCAANLLPALPPVFVDGYLYWLLRPAGPGEEPIHRILSFSMGAEQFGWVYVPPRARGCLPASATSPTSTARCGPSSTTASSAASTGSSRGAAADLDGSLWAIFDNRLFGRVYGLFTWSGRSSSPSPSWSVRCSINLQTLPEQVSEELAGERVIVPLCSAGGAGSSKIMLATGGHKVFVYDVERNAVERVFRMQDMVAVPRGYLQAPLLLSVGLHDERIADVVHRRAGAGDGERRLKVKLGRRRDSTLVKASGGVL</sequence>
<feature type="compositionally biased region" description="Basic and acidic residues" evidence="1">
    <location>
        <begin position="13"/>
        <end position="24"/>
    </location>
</feature>
<dbReference type="Proteomes" id="UP000008022">
    <property type="component" value="Unassembled WGS sequence"/>
</dbReference>
<dbReference type="Gramene" id="ORUFI09G21320.1">
    <property type="protein sequence ID" value="ORUFI09G21320.1"/>
    <property type="gene ID" value="ORUFI09G21320"/>
</dbReference>